<keyword evidence="2" id="KW-1185">Reference proteome</keyword>
<sequence length="243" mass="27158">MAQNVHHRDAIDSDYEFDMEMDTGNDLLTASMNDRLKIHVISSATSDLERNSSHGQSAICTTGSWAASTGNNVSSLRYPIPSNMPDDSSEDPTSELIREQDEVIAGMYENTMRISEEAKKNMNSSPSPPFPPVSIMEYDPFARGRVTRRFPSELCDDIDDGYGFDFIKQMELFATKQQKWTSMTRVRETARKQQHQPIQLQPSTSEPAASLSLLDGAMATTTATSLHNLLAPLEELQIDIDEF</sequence>
<accession>A0ABP1RRK1</accession>
<evidence type="ECO:0000313" key="1">
    <source>
        <dbReference type="EMBL" id="CAL8133753.1"/>
    </source>
</evidence>
<reference evidence="1 2" key="1">
    <citation type="submission" date="2024-08" db="EMBL/GenBank/DDBJ databases">
        <authorList>
            <person name="Cucini C."/>
            <person name="Frati F."/>
        </authorList>
    </citation>
    <scope>NUCLEOTIDE SEQUENCE [LARGE SCALE GENOMIC DNA]</scope>
</reference>
<name>A0ABP1RRK1_9HEXA</name>
<evidence type="ECO:0000313" key="2">
    <source>
        <dbReference type="Proteomes" id="UP001642540"/>
    </source>
</evidence>
<proteinExistence type="predicted"/>
<gene>
    <name evidence="1" type="ORF">ODALV1_LOCUS25208</name>
</gene>
<comment type="caution">
    <text evidence="1">The sequence shown here is derived from an EMBL/GenBank/DDBJ whole genome shotgun (WGS) entry which is preliminary data.</text>
</comment>
<protein>
    <submittedName>
        <fullName evidence="1">Uncharacterized protein</fullName>
    </submittedName>
</protein>
<dbReference type="EMBL" id="CAXLJM020000101">
    <property type="protein sequence ID" value="CAL8133753.1"/>
    <property type="molecule type" value="Genomic_DNA"/>
</dbReference>
<dbReference type="Proteomes" id="UP001642540">
    <property type="component" value="Unassembled WGS sequence"/>
</dbReference>
<organism evidence="1 2">
    <name type="scientific">Orchesella dallaii</name>
    <dbReference type="NCBI Taxonomy" id="48710"/>
    <lineage>
        <taxon>Eukaryota</taxon>
        <taxon>Metazoa</taxon>
        <taxon>Ecdysozoa</taxon>
        <taxon>Arthropoda</taxon>
        <taxon>Hexapoda</taxon>
        <taxon>Collembola</taxon>
        <taxon>Entomobryomorpha</taxon>
        <taxon>Entomobryoidea</taxon>
        <taxon>Orchesellidae</taxon>
        <taxon>Orchesellinae</taxon>
        <taxon>Orchesella</taxon>
    </lineage>
</organism>